<protein>
    <submittedName>
        <fullName evidence="5">Urea ABC transporter, ATP-binding protein UrtD</fullName>
        <ecNumber evidence="5">3.6.3.28</ecNumber>
    </submittedName>
</protein>
<dbReference type="Proteomes" id="UP000036923">
    <property type="component" value="Unassembled WGS sequence"/>
</dbReference>
<dbReference type="Pfam" id="PF00005">
    <property type="entry name" value="ABC_tran"/>
    <property type="match status" value="1"/>
</dbReference>
<dbReference type="PANTHER" id="PTHR45772:SF8">
    <property type="entry name" value="HIGH-AFFINITY BRANCHED-CHAIN AMINO ACID TRANSPORT ATP-BINDING PROTEIN"/>
    <property type="match status" value="1"/>
</dbReference>
<reference evidence="6" key="1">
    <citation type="submission" date="2015-07" db="EMBL/GenBank/DDBJ databases">
        <title>Near-Complete Genome Sequence of the Cellulolytic Bacterium Bacteroides (Pseudobacteroides) cellulosolvens ATCC 35603.</title>
        <authorList>
            <person name="Dassa B."/>
            <person name="Utturkar S.M."/>
            <person name="Klingeman D.M."/>
            <person name="Hurt R.A."/>
            <person name="Keller M."/>
            <person name="Xu J."/>
            <person name="Reddy Y.H.K."/>
            <person name="Borovok I."/>
            <person name="Grinberg I.R."/>
            <person name="Lamed R."/>
            <person name="Zhivin O."/>
            <person name="Bayer E.A."/>
            <person name="Brown S.D."/>
        </authorList>
    </citation>
    <scope>NUCLEOTIDE SEQUENCE [LARGE SCALE GENOMIC DNA]</scope>
    <source>
        <strain evidence="6">DSM 2933</strain>
    </source>
</reference>
<keyword evidence="3 5" id="KW-0067">ATP-binding</keyword>
<evidence type="ECO:0000256" key="2">
    <source>
        <dbReference type="ARBA" id="ARBA00022741"/>
    </source>
</evidence>
<dbReference type="PROSITE" id="PS50893">
    <property type="entry name" value="ABC_TRANSPORTER_2"/>
    <property type="match status" value="1"/>
</dbReference>
<dbReference type="FunFam" id="3.40.50.300:FF:000421">
    <property type="entry name" value="Branched-chain amino acid ABC transporter ATP-binding protein"/>
    <property type="match status" value="1"/>
</dbReference>
<sequence length="249" mass="28036">MLDNILEIKDLTISFDGFKAVNGLNTSVKKGDIHFFIGPNGAGKTTLLDAICGRVKPAEGCIMFNSLSDVTRMSEHQIVELGIGRKFQVPSVFMGITIYENMELAAVKKRSLYSSLFTKLNKEQIERIEDVLRTIGLYEKRYRTPSALSHGEKQWLEIGMLLVQQPEIMLLDEPVAGMGRKETERTGELLREISEKCSVIVVEHDMEFVRECADRVTVLHEGMLLDEGNMQDVQKNPKVIEVYLGRGGE</sequence>
<evidence type="ECO:0000259" key="4">
    <source>
        <dbReference type="PROSITE" id="PS50893"/>
    </source>
</evidence>
<dbReference type="PATRIC" id="fig|398512.5.peg.5307"/>
<dbReference type="EC" id="3.6.3.28" evidence="5"/>
<dbReference type="GO" id="GO:0005524">
    <property type="term" value="F:ATP binding"/>
    <property type="evidence" value="ECO:0007669"/>
    <property type="project" value="UniProtKB-KW"/>
</dbReference>
<dbReference type="AlphaFoldDB" id="A0A0L6JVP8"/>
<gene>
    <name evidence="5" type="ORF">Bccel_5066</name>
</gene>
<evidence type="ECO:0000256" key="3">
    <source>
        <dbReference type="ARBA" id="ARBA00022840"/>
    </source>
</evidence>
<dbReference type="NCBIfam" id="TIGR03411">
    <property type="entry name" value="urea_trans_UrtD"/>
    <property type="match status" value="1"/>
</dbReference>
<proteinExistence type="predicted"/>
<dbReference type="eggNOG" id="COG4674">
    <property type="taxonomic scope" value="Bacteria"/>
</dbReference>
<evidence type="ECO:0000313" key="6">
    <source>
        <dbReference type="Proteomes" id="UP000036923"/>
    </source>
</evidence>
<dbReference type="InterPro" id="IPR003593">
    <property type="entry name" value="AAA+_ATPase"/>
</dbReference>
<keyword evidence="2" id="KW-0547">Nucleotide-binding</keyword>
<comment type="caution">
    <text evidence="5">The sequence shown here is derived from an EMBL/GenBank/DDBJ whole genome shotgun (WGS) entry which is preliminary data.</text>
</comment>
<dbReference type="SUPFAM" id="SSF52540">
    <property type="entry name" value="P-loop containing nucleoside triphosphate hydrolases"/>
    <property type="match status" value="1"/>
</dbReference>
<dbReference type="CDD" id="cd03219">
    <property type="entry name" value="ABC_Mj1267_LivG_branched"/>
    <property type="match status" value="1"/>
</dbReference>
<dbReference type="GO" id="GO:0005886">
    <property type="term" value="C:plasma membrane"/>
    <property type="evidence" value="ECO:0007669"/>
    <property type="project" value="TreeGrafter"/>
</dbReference>
<organism evidence="5 6">
    <name type="scientific">Pseudobacteroides cellulosolvens ATCC 35603 = DSM 2933</name>
    <dbReference type="NCBI Taxonomy" id="398512"/>
    <lineage>
        <taxon>Bacteria</taxon>
        <taxon>Bacillati</taxon>
        <taxon>Bacillota</taxon>
        <taxon>Clostridia</taxon>
        <taxon>Eubacteriales</taxon>
        <taxon>Oscillospiraceae</taxon>
        <taxon>Pseudobacteroides</taxon>
    </lineage>
</organism>
<accession>A0A0L6JVP8</accession>
<dbReference type="InterPro" id="IPR051120">
    <property type="entry name" value="ABC_AA/LPS_Transport"/>
</dbReference>
<dbReference type="STRING" id="398512.Bccel_5066"/>
<dbReference type="InterPro" id="IPR003439">
    <property type="entry name" value="ABC_transporter-like_ATP-bd"/>
</dbReference>
<dbReference type="Pfam" id="PF12399">
    <property type="entry name" value="BCA_ABC_TP_C"/>
    <property type="match status" value="1"/>
</dbReference>
<keyword evidence="5" id="KW-0378">Hydrolase</keyword>
<dbReference type="InterPro" id="IPR017781">
    <property type="entry name" value="ABC_transptr_urea_ATP-bd_UrtD"/>
</dbReference>
<feature type="domain" description="ABC transporter" evidence="4">
    <location>
        <begin position="6"/>
        <end position="246"/>
    </location>
</feature>
<dbReference type="InterPro" id="IPR027417">
    <property type="entry name" value="P-loop_NTPase"/>
</dbReference>
<dbReference type="GO" id="GO:0016887">
    <property type="term" value="F:ATP hydrolysis activity"/>
    <property type="evidence" value="ECO:0007669"/>
    <property type="project" value="InterPro"/>
</dbReference>
<keyword evidence="1" id="KW-0813">Transport</keyword>
<dbReference type="Gene3D" id="3.40.50.300">
    <property type="entry name" value="P-loop containing nucleotide triphosphate hydrolases"/>
    <property type="match status" value="1"/>
</dbReference>
<dbReference type="PANTHER" id="PTHR45772">
    <property type="entry name" value="CONSERVED COMPONENT OF ABC TRANSPORTER FOR NATURAL AMINO ACIDS-RELATED"/>
    <property type="match status" value="1"/>
</dbReference>
<dbReference type="EMBL" id="LGTC01000001">
    <property type="protein sequence ID" value="KNY29789.1"/>
    <property type="molecule type" value="Genomic_DNA"/>
</dbReference>
<evidence type="ECO:0000256" key="1">
    <source>
        <dbReference type="ARBA" id="ARBA00022448"/>
    </source>
</evidence>
<dbReference type="SMART" id="SM00382">
    <property type="entry name" value="AAA"/>
    <property type="match status" value="1"/>
</dbReference>
<dbReference type="InterPro" id="IPR032823">
    <property type="entry name" value="BCA_ABC_TP_C"/>
</dbReference>
<keyword evidence="6" id="KW-1185">Reference proteome</keyword>
<evidence type="ECO:0000313" key="5">
    <source>
        <dbReference type="EMBL" id="KNY29789.1"/>
    </source>
</evidence>
<name>A0A0L6JVP8_9FIRM</name>